<dbReference type="OrthoDB" id="5062115at2759"/>
<feature type="transmembrane region" description="Helical" evidence="2">
    <location>
        <begin position="400"/>
        <end position="421"/>
    </location>
</feature>
<feature type="transmembrane region" description="Helical" evidence="2">
    <location>
        <begin position="251"/>
        <end position="277"/>
    </location>
</feature>
<dbReference type="PANTHER" id="PTHR11388:SF158">
    <property type="entry name" value="ORGANIC ANION TRANSPORTING POLYPEPTIDE 33EB"/>
    <property type="match status" value="1"/>
</dbReference>
<dbReference type="EMBL" id="OV121139">
    <property type="protein sequence ID" value="CAH0562582.1"/>
    <property type="molecule type" value="Genomic_DNA"/>
</dbReference>
<evidence type="ECO:0000256" key="2">
    <source>
        <dbReference type="SAM" id="Phobius"/>
    </source>
</evidence>
<keyword evidence="2" id="KW-0472">Membrane</keyword>
<organism evidence="3 4">
    <name type="scientific">Brassicogethes aeneus</name>
    <name type="common">Rape pollen beetle</name>
    <name type="synonym">Meligethes aeneus</name>
    <dbReference type="NCBI Taxonomy" id="1431903"/>
    <lineage>
        <taxon>Eukaryota</taxon>
        <taxon>Metazoa</taxon>
        <taxon>Ecdysozoa</taxon>
        <taxon>Arthropoda</taxon>
        <taxon>Hexapoda</taxon>
        <taxon>Insecta</taxon>
        <taxon>Pterygota</taxon>
        <taxon>Neoptera</taxon>
        <taxon>Endopterygota</taxon>
        <taxon>Coleoptera</taxon>
        <taxon>Polyphaga</taxon>
        <taxon>Cucujiformia</taxon>
        <taxon>Nitidulidae</taxon>
        <taxon>Meligethinae</taxon>
        <taxon>Brassicogethes</taxon>
    </lineage>
</organism>
<feature type="transmembrane region" description="Helical" evidence="2">
    <location>
        <begin position="179"/>
        <end position="207"/>
    </location>
</feature>
<keyword evidence="1" id="KW-1015">Disulfide bond</keyword>
<dbReference type="InterPro" id="IPR004156">
    <property type="entry name" value="OATP"/>
</dbReference>
<reference evidence="3" key="1">
    <citation type="submission" date="2021-12" db="EMBL/GenBank/DDBJ databases">
        <authorList>
            <person name="King R."/>
        </authorList>
    </citation>
    <scope>NUCLEOTIDE SEQUENCE</scope>
</reference>
<evidence type="ECO:0000313" key="3">
    <source>
        <dbReference type="EMBL" id="CAH0562582.1"/>
    </source>
</evidence>
<dbReference type="GO" id="GO:0016323">
    <property type="term" value="C:basolateral plasma membrane"/>
    <property type="evidence" value="ECO:0007669"/>
    <property type="project" value="TreeGrafter"/>
</dbReference>
<proteinExistence type="predicted"/>
<dbReference type="GO" id="GO:0015347">
    <property type="term" value="F:sodium-independent organic anion transmembrane transporter activity"/>
    <property type="evidence" value="ECO:0007669"/>
    <property type="project" value="TreeGrafter"/>
</dbReference>
<dbReference type="PANTHER" id="PTHR11388">
    <property type="entry name" value="ORGANIC ANION TRANSPORTER"/>
    <property type="match status" value="1"/>
</dbReference>
<evidence type="ECO:0000256" key="1">
    <source>
        <dbReference type="ARBA" id="ARBA00023157"/>
    </source>
</evidence>
<feature type="transmembrane region" description="Helical" evidence="2">
    <location>
        <begin position="219"/>
        <end position="239"/>
    </location>
</feature>
<feature type="transmembrane region" description="Helical" evidence="2">
    <location>
        <begin position="121"/>
        <end position="142"/>
    </location>
</feature>
<keyword evidence="4" id="KW-1185">Reference proteome</keyword>
<feature type="transmembrane region" description="Helical" evidence="2">
    <location>
        <begin position="589"/>
        <end position="616"/>
    </location>
</feature>
<keyword evidence="2" id="KW-0812">Transmembrane</keyword>
<feature type="transmembrane region" description="Helical" evidence="2">
    <location>
        <begin position="93"/>
        <end position="114"/>
    </location>
</feature>
<dbReference type="Pfam" id="PF03137">
    <property type="entry name" value="OATP"/>
    <property type="match status" value="1"/>
</dbReference>
<dbReference type="InterPro" id="IPR036259">
    <property type="entry name" value="MFS_trans_sf"/>
</dbReference>
<feature type="transmembrane region" description="Helical" evidence="2">
    <location>
        <begin position="515"/>
        <end position="534"/>
    </location>
</feature>
<protein>
    <submittedName>
        <fullName evidence="3">Uncharacterized protein</fullName>
    </submittedName>
</protein>
<dbReference type="GO" id="GO:0043252">
    <property type="term" value="P:sodium-independent organic anion transport"/>
    <property type="evidence" value="ECO:0007669"/>
    <property type="project" value="TreeGrafter"/>
</dbReference>
<evidence type="ECO:0000313" key="4">
    <source>
        <dbReference type="Proteomes" id="UP001154078"/>
    </source>
</evidence>
<dbReference type="AlphaFoldDB" id="A0A9P0BFX9"/>
<feature type="transmembrane region" description="Helical" evidence="2">
    <location>
        <begin position="546"/>
        <end position="569"/>
    </location>
</feature>
<feature type="transmembrane region" description="Helical" evidence="2">
    <location>
        <begin position="54"/>
        <end position="73"/>
    </location>
</feature>
<gene>
    <name evidence="3" type="ORF">MELIAE_LOCUS11656</name>
</gene>
<sequence length="678" mass="75385">MIHPRDLLRADSNGVEVEFSAPVDAAKSTEQVDCGWTFFPRFNKYLDRFATPNIFVLVLSINGFFHGLVLTYFRSTSQVWGKHYNIESQTVGWVIYVNEFLVGVFALFVAYYGNKTHRPKWIGVSTIFLAVAGFLIAAPEIYKPYRNEEVDLDTLKGPSLCQPLLYRNINDAIKPELHIIAFVLVIVFLIVFSVTSISFLCHGISYIDDNISKKHSPGLIGAALAGFEFGKYLGTYFSWVPTYTSGQQNVFFGSVWLVIIFLTFISGSIMTLFPIILPNLLMKKLSASICTLASGYEIEAVTISEDGLFTTLFRLLKNGTYIVNILANIVLQSVLINFETFEDFYNQSKFLLPNKQDTSGYSDPLIMQYTTNLLKEPFICCCLITSGLIITKSKPRAKTLTIWNIVIMVVFILSFASTKFISCNRSLYSELDGVISIPYCSARCHCSNAELFNPVCLGDKTFFSPCLAGCTTKSNTSGNAVEYTDCRCGNGVKATEGPCIRDNCNVLFAVSQVNGIITTGLLATIMVTNLIIILRCVPAKDKATAIGFQSALLGIIPYLPVRIIYINILDLFCKFRNEETGECRYYSTYLANFLASSTVVGVIISIILTAILVLLIKDLELYKKTNVKGEVNEDSAAEVDQFIQRSSQQYSNRTNDSLGELANNVGDDHDSVICETDL</sequence>
<dbReference type="SUPFAM" id="SSF103473">
    <property type="entry name" value="MFS general substrate transporter"/>
    <property type="match status" value="1"/>
</dbReference>
<name>A0A9P0BFX9_BRAAE</name>
<accession>A0A9P0BFX9</accession>
<dbReference type="Proteomes" id="UP001154078">
    <property type="component" value="Chromosome 8"/>
</dbReference>
<keyword evidence="2" id="KW-1133">Transmembrane helix</keyword>